<protein>
    <recommendedName>
        <fullName evidence="2">DUF6533 domain-containing protein</fullName>
    </recommendedName>
</protein>
<dbReference type="Pfam" id="PF20151">
    <property type="entry name" value="DUF6533"/>
    <property type="match status" value="1"/>
</dbReference>
<dbReference type="OrthoDB" id="2686513at2759"/>
<dbReference type="EMBL" id="JABBWM010000066">
    <property type="protein sequence ID" value="KAG2097231.1"/>
    <property type="molecule type" value="Genomic_DNA"/>
</dbReference>
<accession>A0A9P7JQ01</accession>
<dbReference type="AlphaFoldDB" id="A0A9P7JQ01"/>
<dbReference type="RefSeq" id="XP_041288461.1">
    <property type="nucleotide sequence ID" value="XM_041438532.1"/>
</dbReference>
<proteinExistence type="predicted"/>
<feature type="transmembrane region" description="Helical" evidence="1">
    <location>
        <begin position="84"/>
        <end position="103"/>
    </location>
</feature>
<evidence type="ECO:0000256" key="1">
    <source>
        <dbReference type="SAM" id="Phobius"/>
    </source>
</evidence>
<reference evidence="3" key="1">
    <citation type="journal article" date="2020" name="New Phytol.">
        <title>Comparative genomics reveals dynamic genome evolution in host specialist ectomycorrhizal fungi.</title>
        <authorList>
            <person name="Lofgren L.A."/>
            <person name="Nguyen N.H."/>
            <person name="Vilgalys R."/>
            <person name="Ruytinx J."/>
            <person name="Liao H.L."/>
            <person name="Branco S."/>
            <person name="Kuo A."/>
            <person name="LaButti K."/>
            <person name="Lipzen A."/>
            <person name="Andreopoulos W."/>
            <person name="Pangilinan J."/>
            <person name="Riley R."/>
            <person name="Hundley H."/>
            <person name="Na H."/>
            <person name="Barry K."/>
            <person name="Grigoriev I.V."/>
            <person name="Stajich J.E."/>
            <person name="Kennedy P.G."/>
        </authorList>
    </citation>
    <scope>NUCLEOTIDE SEQUENCE</scope>
    <source>
        <strain evidence="3">FC423</strain>
    </source>
</reference>
<feature type="transmembrane region" description="Helical" evidence="1">
    <location>
        <begin position="201"/>
        <end position="230"/>
    </location>
</feature>
<keyword evidence="4" id="KW-1185">Reference proteome</keyword>
<dbReference type="InterPro" id="IPR045340">
    <property type="entry name" value="DUF6533"/>
</dbReference>
<feature type="transmembrane region" description="Helical" evidence="1">
    <location>
        <begin position="45"/>
        <end position="64"/>
    </location>
</feature>
<organism evidence="3 4">
    <name type="scientific">Suillus discolor</name>
    <dbReference type="NCBI Taxonomy" id="1912936"/>
    <lineage>
        <taxon>Eukaryota</taxon>
        <taxon>Fungi</taxon>
        <taxon>Dikarya</taxon>
        <taxon>Basidiomycota</taxon>
        <taxon>Agaricomycotina</taxon>
        <taxon>Agaricomycetes</taxon>
        <taxon>Agaricomycetidae</taxon>
        <taxon>Boletales</taxon>
        <taxon>Suillineae</taxon>
        <taxon>Suillaceae</taxon>
        <taxon>Suillus</taxon>
    </lineage>
</organism>
<comment type="caution">
    <text evidence="3">The sequence shown here is derived from an EMBL/GenBank/DDBJ whole genome shotgun (WGS) entry which is preliminary data.</text>
</comment>
<keyword evidence="1" id="KW-0472">Membrane</keyword>
<keyword evidence="1" id="KW-1133">Transmembrane helix</keyword>
<evidence type="ECO:0000259" key="2">
    <source>
        <dbReference type="Pfam" id="PF20151"/>
    </source>
</evidence>
<sequence length="294" mass="32560">MYTSDQEVQQTLFWIYAVLAGNSILIYDHMVTLQEEITFIWRRPKALSAILFLLNRYVALLSNICGLIKDFVPVSNESCSKYALYRQLAVFLQTAIVCNIMVIRTYALYGCSKRLLAWMVIVTIALTGIACAGTFGQFSGDIEVVPGLGCNETFSKSIAARIGLAYVALFVFDLIIFILTVHRICKAKNLLRLSLVSRNNIIDIIFCDGVMFFGAITLSNILNILTYYIGSVHLRGSLSTFTGCLSVTLISRLMLNLHQTVDTGVLSTPVQDEGPGLPVLTTRISVESVISSHY</sequence>
<feature type="domain" description="DUF6533" evidence="2">
    <location>
        <begin position="16"/>
        <end position="61"/>
    </location>
</feature>
<gene>
    <name evidence="3" type="ORF">F5147DRAFT_715225</name>
</gene>
<feature type="transmembrane region" description="Helical" evidence="1">
    <location>
        <begin position="115"/>
        <end position="138"/>
    </location>
</feature>
<dbReference type="GeneID" id="64700791"/>
<feature type="transmembrane region" description="Helical" evidence="1">
    <location>
        <begin position="12"/>
        <end position="33"/>
    </location>
</feature>
<dbReference type="Proteomes" id="UP000823399">
    <property type="component" value="Unassembled WGS sequence"/>
</dbReference>
<evidence type="ECO:0000313" key="4">
    <source>
        <dbReference type="Proteomes" id="UP000823399"/>
    </source>
</evidence>
<keyword evidence="1" id="KW-0812">Transmembrane</keyword>
<name>A0A9P7JQ01_9AGAM</name>
<feature type="transmembrane region" description="Helical" evidence="1">
    <location>
        <begin position="158"/>
        <end position="181"/>
    </location>
</feature>
<evidence type="ECO:0000313" key="3">
    <source>
        <dbReference type="EMBL" id="KAG2097231.1"/>
    </source>
</evidence>